<organism evidence="2 3">
    <name type="scientific">Psychrobacter halodurans</name>
    <dbReference type="NCBI Taxonomy" id="2818439"/>
    <lineage>
        <taxon>Bacteria</taxon>
        <taxon>Pseudomonadati</taxon>
        <taxon>Pseudomonadota</taxon>
        <taxon>Gammaproteobacteria</taxon>
        <taxon>Moraxellales</taxon>
        <taxon>Moraxellaceae</taxon>
        <taxon>Psychrobacter</taxon>
    </lineage>
</organism>
<reference evidence="2 3" key="1">
    <citation type="submission" date="2021-03" db="EMBL/GenBank/DDBJ databases">
        <authorList>
            <person name="Shang D.-D."/>
            <person name="Du Z.-J."/>
            <person name="Chen G.-J."/>
        </authorList>
    </citation>
    <scope>NUCLEOTIDE SEQUENCE [LARGE SCALE GENOMIC DNA]</scope>
    <source>
        <strain evidence="2 3">F2608</strain>
    </source>
</reference>
<dbReference type="Proteomes" id="UP000664161">
    <property type="component" value="Unassembled WGS sequence"/>
</dbReference>
<dbReference type="PANTHER" id="PTHR46211:SF14">
    <property type="entry name" value="GLYCEROPHOSPHODIESTER PHOSPHODIESTERASE"/>
    <property type="match status" value="1"/>
</dbReference>
<name>A0AAW4IVT8_9GAMM</name>
<dbReference type="PROSITE" id="PS51704">
    <property type="entry name" value="GP_PDE"/>
    <property type="match status" value="1"/>
</dbReference>
<dbReference type="SUPFAM" id="SSF51695">
    <property type="entry name" value="PLC-like phosphodiesterases"/>
    <property type="match status" value="1"/>
</dbReference>
<dbReference type="CDD" id="cd08556">
    <property type="entry name" value="GDPD"/>
    <property type="match status" value="1"/>
</dbReference>
<dbReference type="Gene3D" id="3.20.20.190">
    <property type="entry name" value="Phosphatidylinositol (PI) phosphodiesterase"/>
    <property type="match status" value="1"/>
</dbReference>
<dbReference type="EMBL" id="JAGBKN010000005">
    <property type="protein sequence ID" value="MBO1516377.1"/>
    <property type="molecule type" value="Genomic_DNA"/>
</dbReference>
<keyword evidence="3" id="KW-1185">Reference proteome</keyword>
<sequence length="243" mass="27310">MINFKNTLLLGHRGARGEALENTLLGFQHIGRLKNHGLAGVELDVQLSADGHLVIFHDEDLARMCGQQSRIAQLTLAEIRRHLQLGHPIITLASIAQTLHEFSVIELEIKTHERTDYTALIQALARDLIDTPLIHLPIVLTSFDTELHVRLQRHHQLKRLPRGLLIRTAEALATATNTALQLGCVQLGVHYPLLSRAIIAHSHRYNLPVSAWTVNDIDTIQQLIDWQVDVIITDFPSQILGRQ</sequence>
<protein>
    <submittedName>
        <fullName evidence="2">Glycerophosphodiester phosphodiesterase</fullName>
    </submittedName>
</protein>
<dbReference type="Pfam" id="PF03009">
    <property type="entry name" value="GDPD"/>
    <property type="match status" value="1"/>
</dbReference>
<evidence type="ECO:0000259" key="1">
    <source>
        <dbReference type="PROSITE" id="PS51704"/>
    </source>
</evidence>
<accession>A0AAW4IVT8</accession>
<proteinExistence type="predicted"/>
<dbReference type="GO" id="GO:0006629">
    <property type="term" value="P:lipid metabolic process"/>
    <property type="evidence" value="ECO:0007669"/>
    <property type="project" value="InterPro"/>
</dbReference>
<feature type="domain" description="GP-PDE" evidence="1">
    <location>
        <begin position="7"/>
        <end position="243"/>
    </location>
</feature>
<evidence type="ECO:0000313" key="2">
    <source>
        <dbReference type="EMBL" id="MBO1516377.1"/>
    </source>
</evidence>
<dbReference type="InterPro" id="IPR017946">
    <property type="entry name" value="PLC-like_Pdiesterase_TIM-brl"/>
</dbReference>
<gene>
    <name evidence="2" type="ORF">J3491_03395</name>
</gene>
<dbReference type="InterPro" id="IPR030395">
    <property type="entry name" value="GP_PDE_dom"/>
</dbReference>
<dbReference type="GO" id="GO:0008081">
    <property type="term" value="F:phosphoric diester hydrolase activity"/>
    <property type="evidence" value="ECO:0007669"/>
    <property type="project" value="InterPro"/>
</dbReference>
<dbReference type="PANTHER" id="PTHR46211">
    <property type="entry name" value="GLYCEROPHOSPHORYL DIESTER PHOSPHODIESTERASE"/>
    <property type="match status" value="1"/>
</dbReference>
<comment type="caution">
    <text evidence="2">The sequence shown here is derived from an EMBL/GenBank/DDBJ whole genome shotgun (WGS) entry which is preliminary data.</text>
</comment>
<dbReference type="AlphaFoldDB" id="A0AAW4IVT8"/>
<evidence type="ECO:0000313" key="3">
    <source>
        <dbReference type="Proteomes" id="UP000664161"/>
    </source>
</evidence>